<feature type="domain" description="D-isomer specific 2-hydroxyacid dehydrogenase NAD-binding" evidence="6">
    <location>
        <begin position="108"/>
        <end position="281"/>
    </location>
</feature>
<dbReference type="GO" id="GO:0051287">
    <property type="term" value="F:NAD binding"/>
    <property type="evidence" value="ECO:0007669"/>
    <property type="project" value="InterPro"/>
</dbReference>
<reference evidence="7 8" key="1">
    <citation type="submission" date="2020-06" db="EMBL/GenBank/DDBJ databases">
        <title>Genome sequence of 2 isolates from Red Sea Mangroves.</title>
        <authorList>
            <person name="Sefrji F."/>
            <person name="Michoud G."/>
            <person name="Merlino G."/>
            <person name="Daffonchio D."/>
        </authorList>
    </citation>
    <scope>NUCLEOTIDE SEQUENCE [LARGE SCALE GENOMIC DNA]</scope>
    <source>
        <strain evidence="7 8">R1DC25</strain>
    </source>
</reference>
<accession>A0A7S8C2Z4</accession>
<dbReference type="AlphaFoldDB" id="A0A7S8C2Z4"/>
<keyword evidence="1" id="KW-0521">NADP</keyword>
<evidence type="ECO:0000256" key="1">
    <source>
        <dbReference type="ARBA" id="ARBA00022857"/>
    </source>
</evidence>
<dbReference type="Proteomes" id="UP000593594">
    <property type="component" value="Chromosome"/>
</dbReference>
<name>A0A7S8C2Z4_9HYPH</name>
<evidence type="ECO:0000256" key="2">
    <source>
        <dbReference type="ARBA" id="ARBA00023002"/>
    </source>
</evidence>
<dbReference type="PANTHER" id="PTHR10996">
    <property type="entry name" value="2-HYDROXYACID DEHYDROGENASE-RELATED"/>
    <property type="match status" value="1"/>
</dbReference>
<dbReference type="EMBL" id="CP058214">
    <property type="protein sequence ID" value="QPC42410.1"/>
    <property type="molecule type" value="Genomic_DNA"/>
</dbReference>
<keyword evidence="2 4" id="KW-0560">Oxidoreductase</keyword>
<keyword evidence="3" id="KW-0520">NAD</keyword>
<dbReference type="FunFam" id="3.40.50.720:FF:000213">
    <property type="entry name" value="Putative 2-hydroxyacid dehydrogenase"/>
    <property type="match status" value="1"/>
</dbReference>
<dbReference type="InterPro" id="IPR006140">
    <property type="entry name" value="D-isomer_DH_NAD-bd"/>
</dbReference>
<dbReference type="RefSeq" id="WP_246479605.1">
    <property type="nucleotide sequence ID" value="NZ_CP058214.1"/>
</dbReference>
<evidence type="ECO:0000313" key="8">
    <source>
        <dbReference type="Proteomes" id="UP000593594"/>
    </source>
</evidence>
<dbReference type="CDD" id="cd12156">
    <property type="entry name" value="HPPR"/>
    <property type="match status" value="1"/>
</dbReference>
<dbReference type="GO" id="GO:0016618">
    <property type="term" value="F:hydroxypyruvate reductase [NAD(P)H] activity"/>
    <property type="evidence" value="ECO:0007669"/>
    <property type="project" value="TreeGrafter"/>
</dbReference>
<protein>
    <submittedName>
        <fullName evidence="7">2-hydroxyacid dehydrogenase</fullName>
    </submittedName>
</protein>
<dbReference type="InterPro" id="IPR036291">
    <property type="entry name" value="NAD(P)-bd_dom_sf"/>
</dbReference>
<evidence type="ECO:0000313" key="7">
    <source>
        <dbReference type="EMBL" id="QPC42410.1"/>
    </source>
</evidence>
<dbReference type="SUPFAM" id="SSF52283">
    <property type="entry name" value="Formate/glycerate dehydrogenase catalytic domain-like"/>
    <property type="match status" value="1"/>
</dbReference>
<proteinExistence type="inferred from homology"/>
<gene>
    <name evidence="7" type="ORF">HW532_06640</name>
</gene>
<dbReference type="Pfam" id="PF02826">
    <property type="entry name" value="2-Hacid_dh_C"/>
    <property type="match status" value="1"/>
</dbReference>
<evidence type="ECO:0000259" key="5">
    <source>
        <dbReference type="Pfam" id="PF00389"/>
    </source>
</evidence>
<dbReference type="SUPFAM" id="SSF51735">
    <property type="entry name" value="NAD(P)-binding Rossmann-fold domains"/>
    <property type="match status" value="1"/>
</dbReference>
<dbReference type="GO" id="GO:0030267">
    <property type="term" value="F:glyoxylate reductase (NADPH) activity"/>
    <property type="evidence" value="ECO:0007669"/>
    <property type="project" value="TreeGrafter"/>
</dbReference>
<dbReference type="Gene3D" id="3.40.50.720">
    <property type="entry name" value="NAD(P)-binding Rossmann-like Domain"/>
    <property type="match status" value="2"/>
</dbReference>
<dbReference type="PANTHER" id="PTHR10996:SF178">
    <property type="entry name" value="2-HYDROXYACID DEHYDROGENASE YGL185C-RELATED"/>
    <property type="match status" value="1"/>
</dbReference>
<comment type="similarity">
    <text evidence="4">Belongs to the D-isomer specific 2-hydroxyacid dehydrogenase family.</text>
</comment>
<evidence type="ECO:0000259" key="6">
    <source>
        <dbReference type="Pfam" id="PF02826"/>
    </source>
</evidence>
<feature type="domain" description="D-isomer specific 2-hydroxyacid dehydrogenase catalytic" evidence="5">
    <location>
        <begin position="39"/>
        <end position="312"/>
    </location>
</feature>
<organism evidence="7 8">
    <name type="scientific">Kaustia mangrovi</name>
    <dbReference type="NCBI Taxonomy" id="2593653"/>
    <lineage>
        <taxon>Bacteria</taxon>
        <taxon>Pseudomonadati</taxon>
        <taxon>Pseudomonadota</taxon>
        <taxon>Alphaproteobacteria</taxon>
        <taxon>Hyphomicrobiales</taxon>
        <taxon>Parvibaculaceae</taxon>
        <taxon>Kaustia</taxon>
    </lineage>
</organism>
<keyword evidence="8" id="KW-1185">Reference proteome</keyword>
<dbReference type="GO" id="GO:0005829">
    <property type="term" value="C:cytosol"/>
    <property type="evidence" value="ECO:0007669"/>
    <property type="project" value="TreeGrafter"/>
</dbReference>
<dbReference type="KEGG" id="kmn:HW532_06640"/>
<dbReference type="InterPro" id="IPR050223">
    <property type="entry name" value="D-isomer_2-hydroxyacid_DH"/>
</dbReference>
<dbReference type="Pfam" id="PF00389">
    <property type="entry name" value="2-Hacid_dh"/>
    <property type="match status" value="1"/>
</dbReference>
<evidence type="ECO:0000256" key="3">
    <source>
        <dbReference type="ARBA" id="ARBA00023027"/>
    </source>
</evidence>
<dbReference type="InterPro" id="IPR006139">
    <property type="entry name" value="D-isomer_2_OHA_DH_cat_dom"/>
</dbReference>
<evidence type="ECO:0000256" key="4">
    <source>
        <dbReference type="RuleBase" id="RU003719"/>
    </source>
</evidence>
<sequence length="314" mass="33506">MPQEIAMLASVFGQVPGLLDEFRKHFTVHLMNKPELFDPEAARRVRAIATSGGVGADASVYDRFPAAEIVASFGVGYDQVDVAEAERRGLKVTNTPGVLTEDVADLAIALLLAVSRDIVVGDAHARSGDWAAKGPMPLKRKVSGKRAGIVGLGGIGQDIARRAAAFNMDIAWTGPRPKPDQPYEYVPDPVALAERSDVLFVSCVGGPETRHLVNTQVLKALGPEGILVNVSRGSVVDEDALIAALRADGLYGAGLDVFENEPEIPQALKDDRRVVLHPHHASGTTETRRAMGLLVLDNLRAHFDGRPLPTPVVG</sequence>